<keyword evidence="2 5" id="KW-0689">Ribosomal protein</keyword>
<proteinExistence type="inferred from homology"/>
<name>A0A2H0TL73_9BACT</name>
<protein>
    <recommendedName>
        <fullName evidence="4 5">Large ribosomal subunit protein bL33</fullName>
    </recommendedName>
</protein>
<evidence type="ECO:0000256" key="4">
    <source>
        <dbReference type="ARBA" id="ARBA00035176"/>
    </source>
</evidence>
<dbReference type="Gene3D" id="2.20.28.120">
    <property type="entry name" value="Ribosomal protein L33"/>
    <property type="match status" value="1"/>
</dbReference>
<dbReference type="GO" id="GO:0005840">
    <property type="term" value="C:ribosome"/>
    <property type="evidence" value="ECO:0007669"/>
    <property type="project" value="UniProtKB-KW"/>
</dbReference>
<organism evidence="6 7">
    <name type="scientific">Candidatus Nealsonbacteria bacterium CG10_big_fil_rev_8_21_14_0_10_37_25</name>
    <dbReference type="NCBI Taxonomy" id="1974711"/>
    <lineage>
        <taxon>Bacteria</taxon>
        <taxon>Candidatus Nealsoniibacteriota</taxon>
    </lineage>
</organism>
<dbReference type="Proteomes" id="UP000228909">
    <property type="component" value="Unassembled WGS sequence"/>
</dbReference>
<dbReference type="EMBL" id="PFCK01000056">
    <property type="protein sequence ID" value="PIR71555.1"/>
    <property type="molecule type" value="Genomic_DNA"/>
</dbReference>
<evidence type="ECO:0000313" key="7">
    <source>
        <dbReference type="Proteomes" id="UP000228909"/>
    </source>
</evidence>
<dbReference type="GO" id="GO:0003735">
    <property type="term" value="F:structural constituent of ribosome"/>
    <property type="evidence" value="ECO:0007669"/>
    <property type="project" value="InterPro"/>
</dbReference>
<dbReference type="GO" id="GO:1990904">
    <property type="term" value="C:ribonucleoprotein complex"/>
    <property type="evidence" value="ECO:0007669"/>
    <property type="project" value="UniProtKB-KW"/>
</dbReference>
<reference evidence="7" key="1">
    <citation type="submission" date="2017-09" db="EMBL/GenBank/DDBJ databases">
        <title>Depth-based differentiation of microbial function through sediment-hosted aquifers and enrichment of novel symbionts in the deep terrestrial subsurface.</title>
        <authorList>
            <person name="Probst A.J."/>
            <person name="Ladd B."/>
            <person name="Jarett J.K."/>
            <person name="Geller-Mcgrath D.E."/>
            <person name="Sieber C.M.K."/>
            <person name="Emerson J.B."/>
            <person name="Anantharaman K."/>
            <person name="Thomas B.C."/>
            <person name="Malmstrom R."/>
            <person name="Stieglmeier M."/>
            <person name="Klingl A."/>
            <person name="Woyke T."/>
            <person name="Ryan C.M."/>
            <person name="Banfield J.F."/>
        </authorList>
    </citation>
    <scope>NUCLEOTIDE SEQUENCE [LARGE SCALE GENOMIC DNA]</scope>
</reference>
<evidence type="ECO:0000256" key="5">
    <source>
        <dbReference type="HAMAP-Rule" id="MF_00294"/>
    </source>
</evidence>
<comment type="similarity">
    <text evidence="1 5">Belongs to the bacterial ribosomal protein bL33 family.</text>
</comment>
<sequence>MPAKRKPFVKLQCTACKRINYYAHKSKGKTGTGEKKLELKKFCKWCRKHTVHKEAKK</sequence>
<dbReference type="AlphaFoldDB" id="A0A2H0TL73"/>
<keyword evidence="3 5" id="KW-0687">Ribonucleoprotein</keyword>
<dbReference type="NCBIfam" id="TIGR01023">
    <property type="entry name" value="rpmG_bact"/>
    <property type="match status" value="1"/>
</dbReference>
<dbReference type="GO" id="GO:0006412">
    <property type="term" value="P:translation"/>
    <property type="evidence" value="ECO:0007669"/>
    <property type="project" value="UniProtKB-UniRule"/>
</dbReference>
<dbReference type="SUPFAM" id="SSF57829">
    <property type="entry name" value="Zn-binding ribosomal proteins"/>
    <property type="match status" value="1"/>
</dbReference>
<dbReference type="Pfam" id="PF00471">
    <property type="entry name" value="Ribosomal_L33"/>
    <property type="match status" value="1"/>
</dbReference>
<dbReference type="GO" id="GO:0005737">
    <property type="term" value="C:cytoplasm"/>
    <property type="evidence" value="ECO:0007669"/>
    <property type="project" value="UniProtKB-ARBA"/>
</dbReference>
<evidence type="ECO:0000256" key="3">
    <source>
        <dbReference type="ARBA" id="ARBA00023274"/>
    </source>
</evidence>
<evidence type="ECO:0000256" key="1">
    <source>
        <dbReference type="ARBA" id="ARBA00007596"/>
    </source>
</evidence>
<accession>A0A2H0TL73</accession>
<evidence type="ECO:0000256" key="2">
    <source>
        <dbReference type="ARBA" id="ARBA00022980"/>
    </source>
</evidence>
<dbReference type="HAMAP" id="MF_00294">
    <property type="entry name" value="Ribosomal_bL33"/>
    <property type="match status" value="1"/>
</dbReference>
<comment type="caution">
    <text evidence="6">The sequence shown here is derived from an EMBL/GenBank/DDBJ whole genome shotgun (WGS) entry which is preliminary data.</text>
</comment>
<evidence type="ECO:0000313" key="6">
    <source>
        <dbReference type="EMBL" id="PIR71555.1"/>
    </source>
</evidence>
<dbReference type="InterPro" id="IPR038584">
    <property type="entry name" value="Ribosomal_bL33_sf"/>
</dbReference>
<dbReference type="InterPro" id="IPR011332">
    <property type="entry name" value="Ribosomal_zn-bd"/>
</dbReference>
<gene>
    <name evidence="5 6" type="primary">rpmG</name>
    <name evidence="6" type="ORF">COU43_02020</name>
</gene>
<dbReference type="NCBIfam" id="NF001764">
    <property type="entry name" value="PRK00504.1"/>
    <property type="match status" value="1"/>
</dbReference>
<dbReference type="InterPro" id="IPR001705">
    <property type="entry name" value="Ribosomal_bL33"/>
</dbReference>